<evidence type="ECO:0000256" key="3">
    <source>
        <dbReference type="ARBA" id="ARBA00022692"/>
    </source>
</evidence>
<evidence type="ECO:0000313" key="8">
    <source>
        <dbReference type="EMBL" id="KDO41867.1"/>
    </source>
</evidence>
<feature type="transmembrane region" description="Helical" evidence="6">
    <location>
        <begin position="234"/>
        <end position="253"/>
    </location>
</feature>
<evidence type="ECO:0000256" key="4">
    <source>
        <dbReference type="ARBA" id="ARBA00022989"/>
    </source>
</evidence>
<organism evidence="8 9">
    <name type="scientific">Citrus sinensis</name>
    <name type="common">Sweet orange</name>
    <name type="synonym">Citrus aurantium var. sinensis</name>
    <dbReference type="NCBI Taxonomy" id="2711"/>
    <lineage>
        <taxon>Eukaryota</taxon>
        <taxon>Viridiplantae</taxon>
        <taxon>Streptophyta</taxon>
        <taxon>Embryophyta</taxon>
        <taxon>Tracheophyta</taxon>
        <taxon>Spermatophyta</taxon>
        <taxon>Magnoliopsida</taxon>
        <taxon>eudicotyledons</taxon>
        <taxon>Gunneridae</taxon>
        <taxon>Pentapetalae</taxon>
        <taxon>rosids</taxon>
        <taxon>malvids</taxon>
        <taxon>Sapindales</taxon>
        <taxon>Rutaceae</taxon>
        <taxon>Aurantioideae</taxon>
        <taxon>Citrus</taxon>
    </lineage>
</organism>
<evidence type="ECO:0000256" key="1">
    <source>
        <dbReference type="ARBA" id="ARBA00004141"/>
    </source>
</evidence>
<keyword evidence="5 6" id="KW-0472">Membrane</keyword>
<dbReference type="InterPro" id="IPR050925">
    <property type="entry name" value="Rhomboid_protease_S54"/>
</dbReference>
<dbReference type="FunFam" id="1.20.1540.10:FF:000015">
    <property type="entry name" value="RHOMBOID-like protein 10 chloroplastic"/>
    <property type="match status" value="1"/>
</dbReference>
<comment type="similarity">
    <text evidence="2">Belongs to the peptidase S54 family.</text>
</comment>
<evidence type="ECO:0000256" key="6">
    <source>
        <dbReference type="SAM" id="Phobius"/>
    </source>
</evidence>
<protein>
    <recommendedName>
        <fullName evidence="7">Peptidase S54 rhomboid domain-containing protein</fullName>
    </recommendedName>
</protein>
<dbReference type="AlphaFoldDB" id="A0A067DS58"/>
<proteinExistence type="inferred from homology"/>
<evidence type="ECO:0000313" key="9">
    <source>
        <dbReference type="Proteomes" id="UP000027120"/>
    </source>
</evidence>
<dbReference type="PANTHER" id="PTHR43731:SF26">
    <property type="entry name" value="RHOMBOID-LIKE PROTEIN 10, CHLOROPLASTIC"/>
    <property type="match status" value="1"/>
</dbReference>
<dbReference type="PANTHER" id="PTHR43731">
    <property type="entry name" value="RHOMBOID PROTEASE"/>
    <property type="match status" value="1"/>
</dbReference>
<keyword evidence="3 6" id="KW-0812">Transmembrane</keyword>
<dbReference type="InterPro" id="IPR022764">
    <property type="entry name" value="Peptidase_S54_rhomboid_dom"/>
</dbReference>
<dbReference type="eggNOG" id="KOG2289">
    <property type="taxonomic scope" value="Eukaryota"/>
</dbReference>
<evidence type="ECO:0000256" key="2">
    <source>
        <dbReference type="ARBA" id="ARBA00009045"/>
    </source>
</evidence>
<dbReference type="GO" id="GO:0031969">
    <property type="term" value="C:chloroplast membrane"/>
    <property type="evidence" value="ECO:0000318"/>
    <property type="project" value="GO_Central"/>
</dbReference>
<comment type="subcellular location">
    <subcellularLocation>
        <location evidence="1">Membrane</location>
        <topology evidence="1">Multi-pass membrane protein</topology>
    </subcellularLocation>
</comment>
<dbReference type="Proteomes" id="UP000027120">
    <property type="component" value="Unassembled WGS sequence"/>
</dbReference>
<dbReference type="SMR" id="A0A067DS58"/>
<dbReference type="Pfam" id="PF01694">
    <property type="entry name" value="Rhomboid"/>
    <property type="match status" value="1"/>
</dbReference>
<name>A0A067DS58_CITSI</name>
<dbReference type="PaxDb" id="2711-XP_006471066.1"/>
<dbReference type="SUPFAM" id="SSF144091">
    <property type="entry name" value="Rhomboid-like"/>
    <property type="match status" value="1"/>
</dbReference>
<keyword evidence="4 6" id="KW-1133">Transmembrane helix</keyword>
<accession>A0A067DS58</accession>
<dbReference type="GO" id="GO:0004252">
    <property type="term" value="F:serine-type endopeptidase activity"/>
    <property type="evidence" value="ECO:0000318"/>
    <property type="project" value="GO_Central"/>
</dbReference>
<sequence length="337" mass="37556">MESSASGRALPHHREPFDWLTRPPLNLITTTAKHSLSVSLSRRLLHHHPLHARRLLHSSVKKLSRLCHIPRLKDQWCENAFRFNGVNFFRFTNDAFASSLSFFNGGGTRKNSGHEGTSHLDTARTNLFIGRQWTNILLAVNVLVYIAQFATQDKLLLWGAKINSLIDKGQFWRLATSAFLHANIAHLMVNCYSLNSIGPTMEKICGPRRYLGVYFSSAIASSAMSYRFCNSPAVGASGAIFGLVGSFAVFIMRHRNILGGGKEELQHLAKVIIFNMAIGLLIKGIDNWGHVGGLLGGAAISWLLGPALKYEFTSDDGFRIFSDRAPIFHLIDWKRKA</sequence>
<reference evidence="8 9" key="1">
    <citation type="submission" date="2014-04" db="EMBL/GenBank/DDBJ databases">
        <authorList>
            <consortium name="International Citrus Genome Consortium"/>
            <person name="Gmitter F."/>
            <person name="Chen C."/>
            <person name="Farmerie W."/>
            <person name="Harkins T."/>
            <person name="Desany B."/>
            <person name="Mohiuddin M."/>
            <person name="Kodira C."/>
            <person name="Borodovsky M."/>
            <person name="Lomsadze A."/>
            <person name="Burns P."/>
            <person name="Jenkins J."/>
            <person name="Prochnik S."/>
            <person name="Shu S."/>
            <person name="Chapman J."/>
            <person name="Pitluck S."/>
            <person name="Schmutz J."/>
            <person name="Rokhsar D."/>
        </authorList>
    </citation>
    <scope>NUCLEOTIDE SEQUENCE</scope>
</reference>
<evidence type="ECO:0000256" key="5">
    <source>
        <dbReference type="ARBA" id="ARBA00023136"/>
    </source>
</evidence>
<dbReference type="STRING" id="2711.A0A067DS58"/>
<evidence type="ECO:0000259" key="7">
    <source>
        <dbReference type="Pfam" id="PF01694"/>
    </source>
</evidence>
<dbReference type="MEROPS" id="S54.A08"/>
<dbReference type="EMBL" id="KK785550">
    <property type="protein sequence ID" value="KDO41867.1"/>
    <property type="molecule type" value="Genomic_DNA"/>
</dbReference>
<feature type="domain" description="Peptidase S54 rhomboid" evidence="7">
    <location>
        <begin position="168"/>
        <end position="305"/>
    </location>
</feature>
<keyword evidence="9" id="KW-1185">Reference proteome</keyword>
<dbReference type="InterPro" id="IPR035952">
    <property type="entry name" value="Rhomboid-like_sf"/>
</dbReference>
<dbReference type="Gene3D" id="1.20.1540.10">
    <property type="entry name" value="Rhomboid-like"/>
    <property type="match status" value="1"/>
</dbReference>
<gene>
    <name evidence="8" type="ORF">CISIN_1g019663mg</name>
</gene>